<feature type="coiled-coil region" evidence="1">
    <location>
        <begin position="15"/>
        <end position="67"/>
    </location>
</feature>
<evidence type="ECO:0000313" key="3">
    <source>
        <dbReference type="Proteomes" id="UP000325081"/>
    </source>
</evidence>
<protein>
    <submittedName>
        <fullName evidence="2">Uncharacterized protein</fullName>
    </submittedName>
</protein>
<dbReference type="EMBL" id="BKCP01011737">
    <property type="protein sequence ID" value="GER55408.1"/>
    <property type="molecule type" value="Genomic_DNA"/>
</dbReference>
<comment type="caution">
    <text evidence="2">The sequence shown here is derived from an EMBL/GenBank/DDBJ whole genome shotgun (WGS) entry which is preliminary data.</text>
</comment>
<sequence>MVQIEQKLLYTTLELEKLKSEAENETRKTKEYIHQLIHLLRYALNERDEAKKQLHDLQSTLTASKANSSITESNSLGYSPIEEFPSPVTHDADISAVVLNGNPPVLAGPGPVGLDGRALPQRGKFLEAVLRAGPLLQTLLVAGPMPRWRNPPQYQMMQLPLPLAVEGLSYRPGPNSGPDRCSVGMNGLMMGYAATSLANGQRFS</sequence>
<proteinExistence type="predicted"/>
<keyword evidence="3" id="KW-1185">Reference proteome</keyword>
<dbReference type="PANTHER" id="PTHR33431:SF12">
    <property type="entry name" value="HIGH MOBILITY GROUP BOX PROTEIN, PUTATIVE (DUF1635)-RELATED"/>
    <property type="match status" value="1"/>
</dbReference>
<name>A0A5A7RDD2_STRAF</name>
<organism evidence="2 3">
    <name type="scientific">Striga asiatica</name>
    <name type="common">Asiatic witchweed</name>
    <name type="synonym">Buchnera asiatica</name>
    <dbReference type="NCBI Taxonomy" id="4170"/>
    <lineage>
        <taxon>Eukaryota</taxon>
        <taxon>Viridiplantae</taxon>
        <taxon>Streptophyta</taxon>
        <taxon>Embryophyta</taxon>
        <taxon>Tracheophyta</taxon>
        <taxon>Spermatophyta</taxon>
        <taxon>Magnoliopsida</taxon>
        <taxon>eudicotyledons</taxon>
        <taxon>Gunneridae</taxon>
        <taxon>Pentapetalae</taxon>
        <taxon>asterids</taxon>
        <taxon>lamiids</taxon>
        <taxon>Lamiales</taxon>
        <taxon>Orobanchaceae</taxon>
        <taxon>Buchnereae</taxon>
        <taxon>Striga</taxon>
    </lineage>
</organism>
<evidence type="ECO:0000256" key="1">
    <source>
        <dbReference type="SAM" id="Coils"/>
    </source>
</evidence>
<keyword evidence="1" id="KW-0175">Coiled coil</keyword>
<dbReference type="OrthoDB" id="778241at2759"/>
<dbReference type="PANTHER" id="PTHR33431">
    <property type="entry name" value="ENABLED-LIKE PROTEIN (DUF1635)"/>
    <property type="match status" value="1"/>
</dbReference>
<gene>
    <name evidence="2" type="ORF">STAS_33059</name>
</gene>
<dbReference type="Pfam" id="PF07795">
    <property type="entry name" value="DUF1635"/>
    <property type="match status" value="1"/>
</dbReference>
<evidence type="ECO:0000313" key="2">
    <source>
        <dbReference type="EMBL" id="GER55408.1"/>
    </source>
</evidence>
<accession>A0A5A7RDD2</accession>
<dbReference type="Proteomes" id="UP000325081">
    <property type="component" value="Unassembled WGS sequence"/>
</dbReference>
<reference evidence="3" key="1">
    <citation type="journal article" date="2019" name="Curr. Biol.">
        <title>Genome Sequence of Striga asiatica Provides Insight into the Evolution of Plant Parasitism.</title>
        <authorList>
            <person name="Yoshida S."/>
            <person name="Kim S."/>
            <person name="Wafula E.K."/>
            <person name="Tanskanen J."/>
            <person name="Kim Y.M."/>
            <person name="Honaas L."/>
            <person name="Yang Z."/>
            <person name="Spallek T."/>
            <person name="Conn C.E."/>
            <person name="Ichihashi Y."/>
            <person name="Cheong K."/>
            <person name="Cui S."/>
            <person name="Der J.P."/>
            <person name="Gundlach H."/>
            <person name="Jiao Y."/>
            <person name="Hori C."/>
            <person name="Ishida J.K."/>
            <person name="Kasahara H."/>
            <person name="Kiba T."/>
            <person name="Kim M.S."/>
            <person name="Koo N."/>
            <person name="Laohavisit A."/>
            <person name="Lee Y.H."/>
            <person name="Lumba S."/>
            <person name="McCourt P."/>
            <person name="Mortimer J.C."/>
            <person name="Mutuku J.M."/>
            <person name="Nomura T."/>
            <person name="Sasaki-Sekimoto Y."/>
            <person name="Seto Y."/>
            <person name="Wang Y."/>
            <person name="Wakatake T."/>
            <person name="Sakakibara H."/>
            <person name="Demura T."/>
            <person name="Yamaguchi S."/>
            <person name="Yoneyama K."/>
            <person name="Manabe R.I."/>
            <person name="Nelson D.C."/>
            <person name="Schulman A.H."/>
            <person name="Timko M.P."/>
            <person name="dePamphilis C.W."/>
            <person name="Choi D."/>
            <person name="Shirasu K."/>
        </authorList>
    </citation>
    <scope>NUCLEOTIDE SEQUENCE [LARGE SCALE GENOMIC DNA]</scope>
    <source>
        <strain evidence="3">cv. UVA1</strain>
    </source>
</reference>
<dbReference type="AlphaFoldDB" id="A0A5A7RDD2"/>
<dbReference type="InterPro" id="IPR012862">
    <property type="entry name" value="DUF1635"/>
</dbReference>